<reference evidence="1 2" key="1">
    <citation type="submission" date="2020-01" db="EMBL/GenBank/DDBJ databases">
        <title>Spongiivirga citrea KCTC 32990T.</title>
        <authorList>
            <person name="Wang G."/>
        </authorList>
    </citation>
    <scope>NUCLEOTIDE SEQUENCE [LARGE SCALE GENOMIC DNA]</scope>
    <source>
        <strain evidence="1 2">KCTC 32990</strain>
    </source>
</reference>
<name>A0A6M0CS14_9FLAO</name>
<evidence type="ECO:0000313" key="2">
    <source>
        <dbReference type="Proteomes" id="UP000474296"/>
    </source>
</evidence>
<proteinExistence type="predicted"/>
<sequence length="218" mass="24771">MKRILSIFLSLSVGLIYAQGTINSSFRKVEFITLRPANLEGVKGTPYVHEEFQPASIEGFKGSYLVRYNASDEQMEVKVGSGIKVVPVSSVSSVKIESLRQTYIPLGNDFNNAFGRVVWEDDKGNILLARDVIGFQEEQKAKNGYGSDKPAKYLKSRSTYYLKSKGGLALELPEKKKKFLTVFSDKKEEVAKLIKQRKFKLDKEEDLKQIVSYYYQKQ</sequence>
<accession>A0A6M0CS14</accession>
<organism evidence="1 2">
    <name type="scientific">Spongiivirga citrea</name>
    <dbReference type="NCBI Taxonomy" id="1481457"/>
    <lineage>
        <taxon>Bacteria</taxon>
        <taxon>Pseudomonadati</taxon>
        <taxon>Bacteroidota</taxon>
        <taxon>Flavobacteriia</taxon>
        <taxon>Flavobacteriales</taxon>
        <taxon>Flavobacteriaceae</taxon>
        <taxon>Spongiivirga</taxon>
    </lineage>
</organism>
<evidence type="ECO:0000313" key="1">
    <source>
        <dbReference type="EMBL" id="NER18679.1"/>
    </source>
</evidence>
<dbReference type="EMBL" id="JAABOQ010000007">
    <property type="protein sequence ID" value="NER18679.1"/>
    <property type="molecule type" value="Genomic_DNA"/>
</dbReference>
<keyword evidence="2" id="KW-1185">Reference proteome</keyword>
<gene>
    <name evidence="1" type="ORF">GWK10_15785</name>
</gene>
<dbReference type="Proteomes" id="UP000474296">
    <property type="component" value="Unassembled WGS sequence"/>
</dbReference>
<dbReference type="RefSeq" id="WP_164033368.1">
    <property type="nucleotide sequence ID" value="NZ_JAABOQ010000007.1"/>
</dbReference>
<protein>
    <submittedName>
        <fullName evidence="1">Uncharacterized protein</fullName>
    </submittedName>
</protein>
<comment type="caution">
    <text evidence="1">The sequence shown here is derived from an EMBL/GenBank/DDBJ whole genome shotgun (WGS) entry which is preliminary data.</text>
</comment>
<dbReference type="AlphaFoldDB" id="A0A6M0CS14"/>